<name>A0A2H0N6Y2_9BACT</name>
<keyword evidence="5 14" id="KW-1003">Cell membrane</keyword>
<sequence length="265" mass="29262">MFEYIILGIVQGLAEWLPISSEGFIVLIQNTFYQSGSTFDFIGVALFLHIGTFLAAIVYFKKDVKQILSTLWNFKKANLNDKKLFIFLFISTLISGAIGALILLVLLLIENLLALTGEILAILIGFLLLLTSVLSFKTKESGHKEQKNLTIFDGVILGISQGLTALPGLSRSGTTVAFLLMRGFKDEEALRLSFLMSIPIVLVANIGLNLIGGFSPTLNSLVGVLFAFIFGLLTIDWLMQIARKIKFAWFTLIFGILIILSVFIF</sequence>
<dbReference type="HAMAP" id="MF_01006">
    <property type="entry name" value="Undec_diphosphatase"/>
    <property type="match status" value="1"/>
</dbReference>
<dbReference type="EC" id="3.6.1.27" evidence="3 14"/>
<protein>
    <recommendedName>
        <fullName evidence="4 14">Undecaprenyl-diphosphatase</fullName>
        <ecNumber evidence="3 14">3.6.1.27</ecNumber>
    </recommendedName>
    <alternativeName>
        <fullName evidence="12 14">Bacitracin resistance protein</fullName>
    </alternativeName>
    <alternativeName>
        <fullName evidence="11 14">Undecaprenyl pyrophosphate phosphatase</fullName>
    </alternativeName>
</protein>
<keyword evidence="7 14" id="KW-0378">Hydrolase</keyword>
<keyword evidence="9 14" id="KW-0472">Membrane</keyword>
<gene>
    <name evidence="14" type="primary">uppP</name>
    <name evidence="15" type="ORF">COV57_03185</name>
</gene>
<feature type="transmembrane region" description="Helical" evidence="14">
    <location>
        <begin position="115"/>
        <end position="136"/>
    </location>
</feature>
<keyword evidence="14" id="KW-0961">Cell wall biogenesis/degradation</keyword>
<keyword evidence="6 14" id="KW-0812">Transmembrane</keyword>
<keyword evidence="14" id="KW-0133">Cell shape</keyword>
<dbReference type="GO" id="GO:0050380">
    <property type="term" value="F:undecaprenyl-diphosphatase activity"/>
    <property type="evidence" value="ECO:0007669"/>
    <property type="project" value="UniProtKB-UniRule"/>
</dbReference>
<feature type="transmembrane region" description="Helical" evidence="14">
    <location>
        <begin position="84"/>
        <end position="109"/>
    </location>
</feature>
<evidence type="ECO:0000256" key="7">
    <source>
        <dbReference type="ARBA" id="ARBA00022801"/>
    </source>
</evidence>
<evidence type="ECO:0000256" key="2">
    <source>
        <dbReference type="ARBA" id="ARBA00010621"/>
    </source>
</evidence>
<comment type="subcellular location">
    <subcellularLocation>
        <location evidence="1 14">Cell membrane</location>
        <topology evidence="1 14">Multi-pass membrane protein</topology>
    </subcellularLocation>
</comment>
<evidence type="ECO:0000256" key="12">
    <source>
        <dbReference type="ARBA" id="ARBA00032932"/>
    </source>
</evidence>
<dbReference type="Pfam" id="PF02673">
    <property type="entry name" value="BacA"/>
    <property type="match status" value="1"/>
</dbReference>
<evidence type="ECO:0000256" key="1">
    <source>
        <dbReference type="ARBA" id="ARBA00004651"/>
    </source>
</evidence>
<keyword evidence="10 14" id="KW-0046">Antibiotic resistance</keyword>
<dbReference type="InterPro" id="IPR003824">
    <property type="entry name" value="UppP"/>
</dbReference>
<evidence type="ECO:0000313" key="16">
    <source>
        <dbReference type="Proteomes" id="UP000229893"/>
    </source>
</evidence>
<evidence type="ECO:0000256" key="14">
    <source>
        <dbReference type="HAMAP-Rule" id="MF_01006"/>
    </source>
</evidence>
<evidence type="ECO:0000256" key="13">
    <source>
        <dbReference type="ARBA" id="ARBA00047594"/>
    </source>
</evidence>
<evidence type="ECO:0000256" key="6">
    <source>
        <dbReference type="ARBA" id="ARBA00022692"/>
    </source>
</evidence>
<evidence type="ECO:0000256" key="10">
    <source>
        <dbReference type="ARBA" id="ARBA00023251"/>
    </source>
</evidence>
<dbReference type="GO" id="GO:0046677">
    <property type="term" value="P:response to antibiotic"/>
    <property type="evidence" value="ECO:0007669"/>
    <property type="project" value="UniProtKB-UniRule"/>
</dbReference>
<proteinExistence type="inferred from homology"/>
<evidence type="ECO:0000256" key="9">
    <source>
        <dbReference type="ARBA" id="ARBA00023136"/>
    </source>
</evidence>
<dbReference type="GO" id="GO:0009252">
    <property type="term" value="P:peptidoglycan biosynthetic process"/>
    <property type="evidence" value="ECO:0007669"/>
    <property type="project" value="UniProtKB-KW"/>
</dbReference>
<dbReference type="PANTHER" id="PTHR30622">
    <property type="entry name" value="UNDECAPRENYL-DIPHOSPHATASE"/>
    <property type="match status" value="1"/>
</dbReference>
<dbReference type="Proteomes" id="UP000229893">
    <property type="component" value="Unassembled WGS sequence"/>
</dbReference>
<dbReference type="AlphaFoldDB" id="A0A2H0N6Y2"/>
<comment type="catalytic activity">
    <reaction evidence="13 14">
        <text>di-trans,octa-cis-undecaprenyl diphosphate + H2O = di-trans,octa-cis-undecaprenyl phosphate + phosphate + H(+)</text>
        <dbReference type="Rhea" id="RHEA:28094"/>
        <dbReference type="ChEBI" id="CHEBI:15377"/>
        <dbReference type="ChEBI" id="CHEBI:15378"/>
        <dbReference type="ChEBI" id="CHEBI:43474"/>
        <dbReference type="ChEBI" id="CHEBI:58405"/>
        <dbReference type="ChEBI" id="CHEBI:60392"/>
        <dbReference type="EC" id="3.6.1.27"/>
    </reaction>
</comment>
<comment type="similarity">
    <text evidence="2 14">Belongs to the UppP family.</text>
</comment>
<dbReference type="GO" id="GO:0005886">
    <property type="term" value="C:plasma membrane"/>
    <property type="evidence" value="ECO:0007669"/>
    <property type="project" value="UniProtKB-SubCell"/>
</dbReference>
<accession>A0A2H0N6Y2</accession>
<feature type="transmembrane region" description="Helical" evidence="14">
    <location>
        <begin position="247"/>
        <end position="264"/>
    </location>
</feature>
<evidence type="ECO:0000256" key="11">
    <source>
        <dbReference type="ARBA" id="ARBA00032707"/>
    </source>
</evidence>
<organism evidence="15 16">
    <name type="scientific">Candidatus Liptonbacteria bacterium CG11_big_fil_rev_8_21_14_0_20_35_14</name>
    <dbReference type="NCBI Taxonomy" id="1974634"/>
    <lineage>
        <taxon>Bacteria</taxon>
        <taxon>Candidatus Liptoniibacteriota</taxon>
    </lineage>
</organism>
<evidence type="ECO:0000256" key="8">
    <source>
        <dbReference type="ARBA" id="ARBA00022989"/>
    </source>
</evidence>
<keyword evidence="8 14" id="KW-1133">Transmembrane helix</keyword>
<evidence type="ECO:0000256" key="3">
    <source>
        <dbReference type="ARBA" id="ARBA00012374"/>
    </source>
</evidence>
<dbReference type="GO" id="GO:0071555">
    <property type="term" value="P:cell wall organization"/>
    <property type="evidence" value="ECO:0007669"/>
    <property type="project" value="UniProtKB-KW"/>
</dbReference>
<feature type="transmembrane region" description="Helical" evidence="14">
    <location>
        <begin position="41"/>
        <end position="60"/>
    </location>
</feature>
<evidence type="ECO:0000256" key="5">
    <source>
        <dbReference type="ARBA" id="ARBA00022475"/>
    </source>
</evidence>
<reference evidence="15 16" key="1">
    <citation type="submission" date="2017-09" db="EMBL/GenBank/DDBJ databases">
        <title>Depth-based differentiation of microbial function through sediment-hosted aquifers and enrichment of novel symbionts in the deep terrestrial subsurface.</title>
        <authorList>
            <person name="Probst A.J."/>
            <person name="Ladd B."/>
            <person name="Jarett J.K."/>
            <person name="Geller-Mcgrath D.E."/>
            <person name="Sieber C.M."/>
            <person name="Emerson J.B."/>
            <person name="Anantharaman K."/>
            <person name="Thomas B.C."/>
            <person name="Malmstrom R."/>
            <person name="Stieglmeier M."/>
            <person name="Klingl A."/>
            <person name="Woyke T."/>
            <person name="Ryan C.M."/>
            <person name="Banfield J.F."/>
        </authorList>
    </citation>
    <scope>NUCLEOTIDE SEQUENCE [LARGE SCALE GENOMIC DNA]</scope>
    <source>
        <strain evidence="15">CG11_big_fil_rev_8_21_14_0_20_35_14</strain>
    </source>
</reference>
<evidence type="ECO:0000313" key="15">
    <source>
        <dbReference type="EMBL" id="PIR04653.1"/>
    </source>
</evidence>
<comment type="function">
    <text evidence="14">Catalyzes the dephosphorylation of undecaprenyl diphosphate (UPP). Confers resistance to bacitracin.</text>
</comment>
<dbReference type="GO" id="GO:0008360">
    <property type="term" value="P:regulation of cell shape"/>
    <property type="evidence" value="ECO:0007669"/>
    <property type="project" value="UniProtKB-KW"/>
</dbReference>
<feature type="transmembrane region" description="Helical" evidence="14">
    <location>
        <begin position="217"/>
        <end position="235"/>
    </location>
</feature>
<dbReference type="PANTHER" id="PTHR30622:SF2">
    <property type="entry name" value="UNDECAPRENYL-DIPHOSPHATASE"/>
    <property type="match status" value="1"/>
</dbReference>
<dbReference type="EMBL" id="PCWO01000046">
    <property type="protein sequence ID" value="PIR04653.1"/>
    <property type="molecule type" value="Genomic_DNA"/>
</dbReference>
<comment type="caution">
    <text evidence="15">The sequence shown here is derived from an EMBL/GenBank/DDBJ whole genome shotgun (WGS) entry which is preliminary data.</text>
</comment>
<comment type="miscellaneous">
    <text evidence="14">Bacitracin is thought to be involved in the inhibition of peptidoglycan synthesis by sequestering undecaprenyl diphosphate, thereby reducing the pool of lipid carrier available.</text>
</comment>
<feature type="transmembrane region" description="Helical" evidence="14">
    <location>
        <begin position="189"/>
        <end position="211"/>
    </location>
</feature>
<evidence type="ECO:0000256" key="4">
    <source>
        <dbReference type="ARBA" id="ARBA00021581"/>
    </source>
</evidence>
<keyword evidence="14" id="KW-0573">Peptidoglycan synthesis</keyword>